<sequence>IAQDLEQRALKMKMKMKMNAYKTAAAESGMGSDSGSTSYSRDRRLRKEMSPDNESLQSADSDGSETSKVSITSALSTQSERPRGNRKLSEFSTDMQPPH</sequence>
<evidence type="ECO:0000313" key="3">
    <source>
        <dbReference type="RefSeq" id="XP_014680415.1"/>
    </source>
</evidence>
<keyword evidence="2" id="KW-1185">Reference proteome</keyword>
<feature type="compositionally biased region" description="Polar residues" evidence="1">
    <location>
        <begin position="90"/>
        <end position="99"/>
    </location>
</feature>
<name>A0ABM1F7J4_PRICU</name>
<accession>A0ABM1F7J4</accession>
<feature type="non-terminal residue" evidence="3">
    <location>
        <position position="1"/>
    </location>
</feature>
<gene>
    <name evidence="3" type="primary">LOC106820410</name>
</gene>
<feature type="compositionally biased region" description="Polar residues" evidence="1">
    <location>
        <begin position="52"/>
        <end position="79"/>
    </location>
</feature>
<protein>
    <submittedName>
        <fullName evidence="3">Regulating synaptic membrane exocytosis protein 2-like</fullName>
    </submittedName>
</protein>
<evidence type="ECO:0000313" key="2">
    <source>
        <dbReference type="Proteomes" id="UP000695022"/>
    </source>
</evidence>
<dbReference type="RefSeq" id="XP_014680415.1">
    <property type="nucleotide sequence ID" value="XM_014824929.1"/>
</dbReference>
<feature type="compositionally biased region" description="Basic and acidic residues" evidence="1">
    <location>
        <begin position="40"/>
        <end position="50"/>
    </location>
</feature>
<dbReference type="Proteomes" id="UP000695022">
    <property type="component" value="Unplaced"/>
</dbReference>
<proteinExistence type="predicted"/>
<dbReference type="GeneID" id="106820410"/>
<reference evidence="3" key="1">
    <citation type="submission" date="2025-08" db="UniProtKB">
        <authorList>
            <consortium name="RefSeq"/>
        </authorList>
    </citation>
    <scope>IDENTIFICATION</scope>
</reference>
<feature type="compositionally biased region" description="Basic and acidic residues" evidence="1">
    <location>
        <begin position="80"/>
        <end position="89"/>
    </location>
</feature>
<organism evidence="2 3">
    <name type="scientific">Priapulus caudatus</name>
    <name type="common">Priapulid worm</name>
    <dbReference type="NCBI Taxonomy" id="37621"/>
    <lineage>
        <taxon>Eukaryota</taxon>
        <taxon>Metazoa</taxon>
        <taxon>Ecdysozoa</taxon>
        <taxon>Scalidophora</taxon>
        <taxon>Priapulida</taxon>
        <taxon>Priapulimorpha</taxon>
        <taxon>Priapulimorphida</taxon>
        <taxon>Priapulidae</taxon>
        <taxon>Priapulus</taxon>
    </lineage>
</organism>
<evidence type="ECO:0000256" key="1">
    <source>
        <dbReference type="SAM" id="MobiDB-lite"/>
    </source>
</evidence>
<feature type="region of interest" description="Disordered" evidence="1">
    <location>
        <begin position="23"/>
        <end position="99"/>
    </location>
</feature>